<protein>
    <submittedName>
        <fullName evidence="1">Uncharacterized protein</fullName>
    </submittedName>
</protein>
<keyword evidence="2" id="KW-1185">Reference proteome</keyword>
<comment type="caution">
    <text evidence="1">The sequence shown here is derived from an EMBL/GenBank/DDBJ whole genome shotgun (WGS) entry which is preliminary data.</text>
</comment>
<reference evidence="1 2" key="1">
    <citation type="submission" date="2021-03" db="EMBL/GenBank/DDBJ databases">
        <authorList>
            <person name="King G.J."/>
            <person name="Bancroft I."/>
            <person name="Baten A."/>
            <person name="Bloomfield J."/>
            <person name="Borpatragohain P."/>
            <person name="He Z."/>
            <person name="Irish N."/>
            <person name="Irwin J."/>
            <person name="Liu K."/>
            <person name="Mauleon R.P."/>
            <person name="Moore J."/>
            <person name="Morris R."/>
            <person name="Ostergaard L."/>
            <person name="Wang B."/>
            <person name="Wells R."/>
        </authorList>
    </citation>
    <scope>NUCLEOTIDE SEQUENCE [LARGE SCALE GENOMIC DNA]</scope>
    <source>
        <strain evidence="1">R-o-18</strain>
        <tissue evidence="1">Leaf</tissue>
    </source>
</reference>
<dbReference type="EMBL" id="JADBGQ010000008">
    <property type="protein sequence ID" value="KAG5383282.1"/>
    <property type="molecule type" value="Genomic_DNA"/>
</dbReference>
<accession>A0ABQ7L9N2</accession>
<evidence type="ECO:0000313" key="2">
    <source>
        <dbReference type="Proteomes" id="UP000823674"/>
    </source>
</evidence>
<organism evidence="1 2">
    <name type="scientific">Brassica rapa subsp. trilocularis</name>
    <dbReference type="NCBI Taxonomy" id="1813537"/>
    <lineage>
        <taxon>Eukaryota</taxon>
        <taxon>Viridiplantae</taxon>
        <taxon>Streptophyta</taxon>
        <taxon>Embryophyta</taxon>
        <taxon>Tracheophyta</taxon>
        <taxon>Spermatophyta</taxon>
        <taxon>Magnoliopsida</taxon>
        <taxon>eudicotyledons</taxon>
        <taxon>Gunneridae</taxon>
        <taxon>Pentapetalae</taxon>
        <taxon>rosids</taxon>
        <taxon>malvids</taxon>
        <taxon>Brassicales</taxon>
        <taxon>Brassicaceae</taxon>
        <taxon>Brassiceae</taxon>
        <taxon>Brassica</taxon>
    </lineage>
</organism>
<name>A0ABQ7L9N2_BRACM</name>
<dbReference type="Proteomes" id="UP000823674">
    <property type="component" value="Chromosome A09"/>
</dbReference>
<gene>
    <name evidence="1" type="primary">A09p023130.1_BraROA</name>
    <name evidence="1" type="ORF">IGI04_034752</name>
</gene>
<sequence>MESLQPIQFGSTHSYLWKPEYHINHPEEIQDFLSCTCSQGIRPILIYTNLPYLVSCTLNALKEFLQVISQDERPYYPSRRFRIISGRLLNRGIIHKLSRYKSSKFSLLKAQIELTASFQGAIKAFSSKESQ</sequence>
<evidence type="ECO:0000313" key="1">
    <source>
        <dbReference type="EMBL" id="KAG5383282.1"/>
    </source>
</evidence>
<proteinExistence type="predicted"/>